<dbReference type="STRING" id="693661.Arcve_1144"/>
<dbReference type="Proteomes" id="UP000008136">
    <property type="component" value="Chromosome"/>
</dbReference>
<dbReference type="HOGENOM" id="CLU_142652_0_0_2"/>
<dbReference type="InterPro" id="IPR036390">
    <property type="entry name" value="WH_DNA-bd_sf"/>
</dbReference>
<dbReference type="SUPFAM" id="SSF46785">
    <property type="entry name" value="Winged helix' DNA-binding domain"/>
    <property type="match status" value="1"/>
</dbReference>
<evidence type="ECO:0008006" key="3">
    <source>
        <dbReference type="Google" id="ProtNLM"/>
    </source>
</evidence>
<organism evidence="1 2">
    <name type="scientific">Archaeoglobus veneficus (strain DSM 11195 / SNP6)</name>
    <dbReference type="NCBI Taxonomy" id="693661"/>
    <lineage>
        <taxon>Archaea</taxon>
        <taxon>Methanobacteriati</taxon>
        <taxon>Methanobacteriota</taxon>
        <taxon>Archaeoglobi</taxon>
        <taxon>Archaeoglobales</taxon>
        <taxon>Archaeoglobaceae</taxon>
        <taxon>Archaeoglobus</taxon>
    </lineage>
</organism>
<gene>
    <name evidence="1" type="ordered locus">Arcve_1144</name>
</gene>
<dbReference type="EMBL" id="CP002588">
    <property type="protein sequence ID" value="AEA47152.1"/>
    <property type="molecule type" value="Genomic_DNA"/>
</dbReference>
<evidence type="ECO:0000313" key="2">
    <source>
        <dbReference type="Proteomes" id="UP000008136"/>
    </source>
</evidence>
<dbReference type="GeneID" id="10394260"/>
<sequence length="159" mass="18396">MLSLEKMFLHEKTVEIMLKILEAEEKGESAYPLGISKEVGSPYSYISKVLSEFEENALIESEFKGRIRVVSFTEDGRKIAEMLRDLKNELNKDFVSRKKLSILRRVVEEVEENAKGEDTFKVLAPVKAELEVLKKEVRDDDTRRMIDELREKVEKLMAG</sequence>
<reference evidence="1 2" key="1">
    <citation type="submission" date="2011-03" db="EMBL/GenBank/DDBJ databases">
        <title>The complete genome of Archaeoglobus veneficus SNP6.</title>
        <authorList>
            <consortium name="US DOE Joint Genome Institute (JGI-PGF)"/>
            <person name="Lucas S."/>
            <person name="Copeland A."/>
            <person name="Lapidus A."/>
            <person name="Bruce D."/>
            <person name="Goodwin L."/>
            <person name="Pitluck S."/>
            <person name="Kyrpides N."/>
            <person name="Mavromatis K."/>
            <person name="Pagani I."/>
            <person name="Ivanova N."/>
            <person name="Mikhailova N."/>
            <person name="Lu M."/>
            <person name="Detter J.C."/>
            <person name="Tapia R."/>
            <person name="Han C."/>
            <person name="Land M."/>
            <person name="Hauser L."/>
            <person name="Markowitz V."/>
            <person name="Cheng J.-F."/>
            <person name="Hugenholtz P."/>
            <person name="Woyke T."/>
            <person name="Wu D."/>
            <person name="Spring S."/>
            <person name="Brambilla E."/>
            <person name="Klenk H.-P."/>
            <person name="Eisen J.A."/>
        </authorList>
    </citation>
    <scope>NUCLEOTIDE SEQUENCE [LARGE SCALE GENOMIC DNA]</scope>
    <source>
        <strain>SNP6</strain>
    </source>
</reference>
<accession>F2KTC2</accession>
<dbReference type="AlphaFoldDB" id="F2KTC2"/>
<evidence type="ECO:0000313" key="1">
    <source>
        <dbReference type="EMBL" id="AEA47152.1"/>
    </source>
</evidence>
<dbReference type="InterPro" id="IPR036388">
    <property type="entry name" value="WH-like_DNA-bd_sf"/>
</dbReference>
<proteinExistence type="predicted"/>
<dbReference type="eggNOG" id="arCOG01059">
    <property type="taxonomic scope" value="Archaea"/>
</dbReference>
<dbReference type="RefSeq" id="WP_013683816.1">
    <property type="nucleotide sequence ID" value="NC_015320.1"/>
</dbReference>
<keyword evidence="2" id="KW-1185">Reference proteome</keyword>
<name>F2KTC2_ARCVS</name>
<protein>
    <recommendedName>
        <fullName evidence="3">ArsR family transcriptional regulator</fullName>
    </recommendedName>
</protein>
<dbReference type="KEGG" id="ave:Arcve_1144"/>
<dbReference type="OrthoDB" id="50446at2157"/>
<dbReference type="Gene3D" id="1.10.10.10">
    <property type="entry name" value="Winged helix-like DNA-binding domain superfamily/Winged helix DNA-binding domain"/>
    <property type="match status" value="1"/>
</dbReference>